<protein>
    <submittedName>
        <fullName evidence="1">Uncharacterized protein</fullName>
    </submittedName>
</protein>
<gene>
    <name evidence="1" type="ORF">FRX31_008880</name>
</gene>
<name>A0A7J6WWW6_THATH</name>
<comment type="caution">
    <text evidence="1">The sequence shown here is derived from an EMBL/GenBank/DDBJ whole genome shotgun (WGS) entry which is preliminary data.</text>
</comment>
<dbReference type="OrthoDB" id="5835829at2759"/>
<evidence type="ECO:0000313" key="1">
    <source>
        <dbReference type="EMBL" id="KAF5201533.1"/>
    </source>
</evidence>
<sequence length="102" mass="11968">MEGPNCEYMKNLYNKQVLLTGPILPESSTTNLKSPISSPWRLGSTTTNLKSPITRMFCEPWWFVVYMAGIIEKTMKTTKLMWDASRRNEQRQKQIDLIYIYN</sequence>
<dbReference type="Proteomes" id="UP000554482">
    <property type="component" value="Unassembled WGS sequence"/>
</dbReference>
<organism evidence="1 2">
    <name type="scientific">Thalictrum thalictroides</name>
    <name type="common">Rue-anemone</name>
    <name type="synonym">Anemone thalictroides</name>
    <dbReference type="NCBI Taxonomy" id="46969"/>
    <lineage>
        <taxon>Eukaryota</taxon>
        <taxon>Viridiplantae</taxon>
        <taxon>Streptophyta</taxon>
        <taxon>Embryophyta</taxon>
        <taxon>Tracheophyta</taxon>
        <taxon>Spermatophyta</taxon>
        <taxon>Magnoliopsida</taxon>
        <taxon>Ranunculales</taxon>
        <taxon>Ranunculaceae</taxon>
        <taxon>Thalictroideae</taxon>
        <taxon>Thalictrum</taxon>
    </lineage>
</organism>
<evidence type="ECO:0000313" key="2">
    <source>
        <dbReference type="Proteomes" id="UP000554482"/>
    </source>
</evidence>
<reference evidence="1 2" key="1">
    <citation type="submission" date="2020-06" db="EMBL/GenBank/DDBJ databases">
        <title>Transcriptomic and genomic resources for Thalictrum thalictroides and T. hernandezii: Facilitating candidate gene discovery in an emerging model plant lineage.</title>
        <authorList>
            <person name="Arias T."/>
            <person name="Riano-Pachon D.M."/>
            <person name="Di Stilio V.S."/>
        </authorList>
    </citation>
    <scope>NUCLEOTIDE SEQUENCE [LARGE SCALE GENOMIC DNA]</scope>
    <source>
        <strain evidence="2">cv. WT478/WT964</strain>
        <tissue evidence="1">Leaves</tissue>
    </source>
</reference>
<dbReference type="EMBL" id="JABWDY010009290">
    <property type="protein sequence ID" value="KAF5201533.1"/>
    <property type="molecule type" value="Genomic_DNA"/>
</dbReference>
<dbReference type="AlphaFoldDB" id="A0A7J6WWW6"/>
<accession>A0A7J6WWW6</accession>
<proteinExistence type="predicted"/>
<keyword evidence="2" id="KW-1185">Reference proteome</keyword>